<evidence type="ECO:0000313" key="2">
    <source>
        <dbReference type="EMBL" id="ACZ32445.1"/>
    </source>
</evidence>
<dbReference type="RefSeq" id="WP_012880185.1">
    <property type="nucleotide sequence ID" value="NC_013531.1"/>
</dbReference>
<dbReference type="KEGG" id="xce:Xcel_3446"/>
<gene>
    <name evidence="2" type="ORF">Xcel_3446</name>
</gene>
<dbReference type="InterPro" id="IPR018649">
    <property type="entry name" value="SHOCT"/>
</dbReference>
<keyword evidence="3" id="KW-1185">Reference proteome</keyword>
<dbReference type="Pfam" id="PF09851">
    <property type="entry name" value="SHOCT"/>
    <property type="match status" value="1"/>
</dbReference>
<evidence type="ECO:0000313" key="3">
    <source>
        <dbReference type="Proteomes" id="UP000002255"/>
    </source>
</evidence>
<name>D1C0X9_XYLCX</name>
<dbReference type="Proteomes" id="UP000002255">
    <property type="component" value="Plasmid pXCEL01"/>
</dbReference>
<sequence>MGWFKNQQERHELALEMASKAAFSSGRVYLAFDDERQEITVDSNTVNGKFEMSPKNNYRTFPYADIDSSQMYVELDERQSQGAVGATVGALIAGPAGAVIGGLARRGVDKSKLKTAGVKVRIRGDEYDIKTVLFAKTGQAQIEKVLGPTQAISDRLDAILGVEAGALDQATGGVADELAKLADLLDRGAITQEEFDAAKAKALGL</sequence>
<accession>D1C0X9</accession>
<keyword evidence="2" id="KW-0614">Plasmid</keyword>
<protein>
    <recommendedName>
        <fullName evidence="1">SHOCT domain-containing protein</fullName>
    </recommendedName>
</protein>
<dbReference type="AlphaFoldDB" id="D1C0X9"/>
<dbReference type="OrthoDB" id="3239452at2"/>
<geneLocation type="plasmid" evidence="2 3">
    <name>pXCEL01</name>
</geneLocation>
<reference evidence="2 3" key="1">
    <citation type="journal article" date="2010" name="Stand. Genomic Sci.">
        <title>Complete genome sequence of Xylanimonas cellulosilytica type strain (XIL07).</title>
        <authorList>
            <person name="Foster B."/>
            <person name="Pukall R."/>
            <person name="Abt B."/>
            <person name="Nolan M."/>
            <person name="Glavina Del Rio T."/>
            <person name="Chen F."/>
            <person name="Lucas S."/>
            <person name="Tice H."/>
            <person name="Pitluck S."/>
            <person name="Cheng J.-F."/>
            <person name="Chertkov O."/>
            <person name="Brettin T."/>
            <person name="Han C."/>
            <person name="Detter J.C."/>
            <person name="Bruce D."/>
            <person name="Goodwin L."/>
            <person name="Ivanova N."/>
            <person name="Mavromatis K."/>
            <person name="Pati A."/>
            <person name="Mikhailova N."/>
            <person name="Chen A."/>
            <person name="Palaniappan K."/>
            <person name="Land M."/>
            <person name="Hauser L."/>
            <person name="Chang Y.-J."/>
            <person name="Jeffries C.D."/>
            <person name="Chain P."/>
            <person name="Rohde M."/>
            <person name="Goeker M."/>
            <person name="Bristow J."/>
            <person name="Eisen J.A."/>
            <person name="Markowitz V."/>
            <person name="Hugenholtz P."/>
            <person name="Kyrpides N.C."/>
            <person name="Klenk H.-P."/>
            <person name="Lapidus A."/>
        </authorList>
    </citation>
    <scope>NUCLEOTIDE SEQUENCE [LARGE SCALE GENOMIC DNA]</scope>
    <source>
        <strain evidence="3">DSM 15894 / CECT 5975 / LMG 20990 / XIL07</strain>
        <plasmid evidence="3">Plasmid pXCEL01</plasmid>
    </source>
</reference>
<evidence type="ECO:0000259" key="1">
    <source>
        <dbReference type="Pfam" id="PF09851"/>
    </source>
</evidence>
<dbReference type="EMBL" id="CP001822">
    <property type="protein sequence ID" value="ACZ32445.1"/>
    <property type="molecule type" value="Genomic_DNA"/>
</dbReference>
<proteinExistence type="predicted"/>
<dbReference type="HOGENOM" id="CLU_1337082_0_0_11"/>
<organism evidence="2 3">
    <name type="scientific">Xylanimonas cellulosilytica (strain DSM 15894 / JCM 12276 / CECT 5975 / KCTC 9989 / LMG 20990 / NBRC 107835 / XIL07)</name>
    <dbReference type="NCBI Taxonomy" id="446471"/>
    <lineage>
        <taxon>Bacteria</taxon>
        <taxon>Bacillati</taxon>
        <taxon>Actinomycetota</taxon>
        <taxon>Actinomycetes</taxon>
        <taxon>Micrococcales</taxon>
        <taxon>Promicromonosporaceae</taxon>
        <taxon>Xylanimonas</taxon>
    </lineage>
</organism>
<feature type="domain" description="SHOCT" evidence="1">
    <location>
        <begin position="176"/>
        <end position="203"/>
    </location>
</feature>